<dbReference type="AlphaFoldDB" id="A0A4P8WIT6"/>
<feature type="compositionally biased region" description="Basic and acidic residues" evidence="1">
    <location>
        <begin position="170"/>
        <end position="181"/>
    </location>
</feature>
<dbReference type="OrthoDB" id="170902at2157"/>
<evidence type="ECO:0000256" key="1">
    <source>
        <dbReference type="SAM" id="MobiDB-lite"/>
    </source>
</evidence>
<dbReference type="KEGG" id="nvr:FEJ81_06020"/>
<sequence length="246" mass="24600">MSDDRSTAAATDENGAADETNEADSGDALEPNGGPQRVVSEESVDDILDSLDSTKSASATSVSTDSSATETVTTTTAEADPDPGPDTDADESPSPTSASASSDTESTDGAEASFDEPGSSPESTENAESDPEPSAVDSAAASLPDDIADDSPEDLAARVEQGDVTGADVRAAEAGEGRESTPEIDDVELSMDDLETTRAGGANGADVADDAGPLAGSVDPDDGPATDDDEDDSSGLIGKIKGFFSR</sequence>
<feature type="region of interest" description="Disordered" evidence="1">
    <location>
        <begin position="1"/>
        <end position="246"/>
    </location>
</feature>
<accession>A0A4P8WIT6</accession>
<dbReference type="GeneID" id="40264810"/>
<reference evidence="3" key="1">
    <citation type="submission" date="2019-05" db="EMBL/GenBank/DDBJ databases">
        <title>Genome sequence and methylation pattern of the halophilic Archaeon Natrinema versiforme BOL5-4.</title>
        <authorList>
            <person name="DasSarma P."/>
            <person name="Anton B.P."/>
            <person name="DasSarma S.L."/>
            <person name="Martinez F.L."/>
            <person name="Guzman D."/>
            <person name="Roberts R.J."/>
            <person name="DasSarma S."/>
        </authorList>
    </citation>
    <scope>NUCLEOTIDE SEQUENCE [LARGE SCALE GENOMIC DNA]</scope>
    <source>
        <strain evidence="3">BOL5-4</strain>
    </source>
</reference>
<feature type="compositionally biased region" description="Acidic residues" evidence="1">
    <location>
        <begin position="79"/>
        <end position="91"/>
    </location>
</feature>
<name>A0A4P8WIT6_9EURY</name>
<feature type="compositionally biased region" description="Low complexity" evidence="1">
    <location>
        <begin position="92"/>
        <end position="104"/>
    </location>
</feature>
<dbReference type="EMBL" id="CP040330">
    <property type="protein sequence ID" value="QCS41933.1"/>
    <property type="molecule type" value="Genomic_DNA"/>
</dbReference>
<feature type="compositionally biased region" description="Acidic residues" evidence="1">
    <location>
        <begin position="15"/>
        <end position="27"/>
    </location>
</feature>
<protein>
    <submittedName>
        <fullName evidence="2">Uncharacterized protein</fullName>
    </submittedName>
</protein>
<evidence type="ECO:0000313" key="3">
    <source>
        <dbReference type="Proteomes" id="UP000302218"/>
    </source>
</evidence>
<feature type="compositionally biased region" description="Acidic residues" evidence="1">
    <location>
        <begin position="219"/>
        <end position="233"/>
    </location>
</feature>
<dbReference type="RefSeq" id="WP_138244430.1">
    <property type="nucleotide sequence ID" value="NZ_CP040330.1"/>
</dbReference>
<feature type="compositionally biased region" description="Low complexity" evidence="1">
    <location>
        <begin position="53"/>
        <end position="78"/>
    </location>
</feature>
<gene>
    <name evidence="2" type="ORF">FEJ81_06020</name>
</gene>
<proteinExistence type="predicted"/>
<evidence type="ECO:0000313" key="2">
    <source>
        <dbReference type="EMBL" id="QCS41933.1"/>
    </source>
</evidence>
<organism evidence="2 3">
    <name type="scientific">Natrinema versiforme</name>
    <dbReference type="NCBI Taxonomy" id="88724"/>
    <lineage>
        <taxon>Archaea</taxon>
        <taxon>Methanobacteriati</taxon>
        <taxon>Methanobacteriota</taxon>
        <taxon>Stenosarchaea group</taxon>
        <taxon>Halobacteria</taxon>
        <taxon>Halobacteriales</taxon>
        <taxon>Natrialbaceae</taxon>
        <taxon>Natrinema</taxon>
    </lineage>
</organism>
<dbReference type="Proteomes" id="UP000302218">
    <property type="component" value="Chromosome"/>
</dbReference>
<feature type="compositionally biased region" description="Acidic residues" evidence="1">
    <location>
        <begin position="182"/>
        <end position="194"/>
    </location>
</feature>